<keyword evidence="4" id="KW-0963">Cytoplasm</keyword>
<dbReference type="OrthoDB" id="9808891at2"/>
<evidence type="ECO:0000256" key="10">
    <source>
        <dbReference type="RuleBase" id="RU003915"/>
    </source>
</evidence>
<evidence type="ECO:0000256" key="8">
    <source>
        <dbReference type="ARBA" id="ARBA00037071"/>
    </source>
</evidence>
<evidence type="ECO:0000256" key="2">
    <source>
        <dbReference type="ARBA" id="ARBA00004496"/>
    </source>
</evidence>
<dbReference type="PANTHER" id="PTHR47861:SF3">
    <property type="entry name" value="FKBP-TYPE PEPTIDYL-PROLYL CIS-TRANS ISOMERASE SLYD"/>
    <property type="match status" value="1"/>
</dbReference>
<organism evidence="12 13">
    <name type="scientific">Thermodesulforhabdus norvegica</name>
    <dbReference type="NCBI Taxonomy" id="39841"/>
    <lineage>
        <taxon>Bacteria</taxon>
        <taxon>Pseudomonadati</taxon>
        <taxon>Thermodesulfobacteriota</taxon>
        <taxon>Syntrophobacteria</taxon>
        <taxon>Syntrophobacterales</taxon>
        <taxon>Thermodesulforhabdaceae</taxon>
        <taxon>Thermodesulforhabdus</taxon>
    </lineage>
</organism>
<comment type="function">
    <text evidence="8">Also involved in hydrogenase metallocenter assembly, probably by participating in the nickel insertion step. This function in hydrogenase biosynthesis requires chaperone activity and the presence of the metal-binding domain, but not PPIase activity.</text>
</comment>
<evidence type="ECO:0000256" key="6">
    <source>
        <dbReference type="ARBA" id="ARBA00023186"/>
    </source>
</evidence>
<dbReference type="EMBL" id="FOUU01000002">
    <property type="protein sequence ID" value="SFM61043.1"/>
    <property type="molecule type" value="Genomic_DNA"/>
</dbReference>
<feature type="domain" description="PPIase FKBP-type" evidence="11">
    <location>
        <begin position="9"/>
        <end position="93"/>
    </location>
</feature>
<proteinExistence type="inferred from homology"/>
<name>A0A1I4S9U3_9BACT</name>
<evidence type="ECO:0000313" key="13">
    <source>
        <dbReference type="Proteomes" id="UP000199611"/>
    </source>
</evidence>
<evidence type="ECO:0000256" key="7">
    <source>
        <dbReference type="ARBA" id="ARBA00023235"/>
    </source>
</evidence>
<keyword evidence="6" id="KW-0143">Chaperone</keyword>
<keyword evidence="7 9" id="KW-0413">Isomerase</keyword>
<evidence type="ECO:0000256" key="5">
    <source>
        <dbReference type="ARBA" id="ARBA00023110"/>
    </source>
</evidence>
<evidence type="ECO:0000256" key="3">
    <source>
        <dbReference type="ARBA" id="ARBA00006577"/>
    </source>
</evidence>
<comment type="catalytic activity">
    <reaction evidence="1 9 10">
        <text>[protein]-peptidylproline (omega=180) = [protein]-peptidylproline (omega=0)</text>
        <dbReference type="Rhea" id="RHEA:16237"/>
        <dbReference type="Rhea" id="RHEA-COMP:10747"/>
        <dbReference type="Rhea" id="RHEA-COMP:10748"/>
        <dbReference type="ChEBI" id="CHEBI:83833"/>
        <dbReference type="ChEBI" id="CHEBI:83834"/>
        <dbReference type="EC" id="5.2.1.8"/>
    </reaction>
</comment>
<evidence type="ECO:0000256" key="4">
    <source>
        <dbReference type="ARBA" id="ARBA00022490"/>
    </source>
</evidence>
<accession>A0A1I4S9U3</accession>
<evidence type="ECO:0000259" key="11">
    <source>
        <dbReference type="PROSITE" id="PS50059"/>
    </source>
</evidence>
<protein>
    <recommendedName>
        <fullName evidence="10">Peptidyl-prolyl cis-trans isomerase</fullName>
        <ecNumber evidence="10">5.2.1.8</ecNumber>
    </recommendedName>
</protein>
<dbReference type="Proteomes" id="UP000199611">
    <property type="component" value="Unassembled WGS sequence"/>
</dbReference>
<comment type="subcellular location">
    <subcellularLocation>
        <location evidence="2">Cytoplasm</location>
    </subcellularLocation>
</comment>
<dbReference type="InterPro" id="IPR001179">
    <property type="entry name" value="PPIase_FKBP_dom"/>
</dbReference>
<gene>
    <name evidence="12" type="ORF">SAMN05660836_00835</name>
</gene>
<dbReference type="InterPro" id="IPR046357">
    <property type="entry name" value="PPIase_dom_sf"/>
</dbReference>
<dbReference type="PANTHER" id="PTHR47861">
    <property type="entry name" value="FKBP-TYPE PEPTIDYL-PROLYL CIS-TRANS ISOMERASE SLYD"/>
    <property type="match status" value="1"/>
</dbReference>
<dbReference type="GO" id="GO:0003755">
    <property type="term" value="F:peptidyl-prolyl cis-trans isomerase activity"/>
    <property type="evidence" value="ECO:0007669"/>
    <property type="project" value="UniProtKB-UniRule"/>
</dbReference>
<dbReference type="AlphaFoldDB" id="A0A1I4S9U3"/>
<dbReference type="STRING" id="39841.SAMN05660836_00835"/>
<dbReference type="GO" id="GO:0005737">
    <property type="term" value="C:cytoplasm"/>
    <property type="evidence" value="ECO:0007669"/>
    <property type="project" value="UniProtKB-SubCell"/>
</dbReference>
<dbReference type="EC" id="5.2.1.8" evidence="10"/>
<dbReference type="PROSITE" id="PS50059">
    <property type="entry name" value="FKBP_PPIASE"/>
    <property type="match status" value="1"/>
</dbReference>
<evidence type="ECO:0000256" key="9">
    <source>
        <dbReference type="PROSITE-ProRule" id="PRU00277"/>
    </source>
</evidence>
<keyword evidence="5 9" id="KW-0697">Rotamase</keyword>
<dbReference type="SUPFAM" id="SSF54534">
    <property type="entry name" value="FKBP-like"/>
    <property type="match status" value="1"/>
</dbReference>
<dbReference type="Gene3D" id="3.10.50.40">
    <property type="match status" value="1"/>
</dbReference>
<sequence>MIMKEIAKDTFVVIEYRVRLKDGTYVKGEVEPVSMNFVVGYDQVMHSLERRLLGMKEGEEAEFEIPCEEAFGPYRHELVKFRSYEEFPEGRNLEQGRWVVAKDSRTKASYGYYVKEKRADGVVLDFNHPLAGQSLIYWVKVVKVRPAFRDELEYLRPCEFGGSGSS</sequence>
<evidence type="ECO:0000256" key="1">
    <source>
        <dbReference type="ARBA" id="ARBA00000971"/>
    </source>
</evidence>
<dbReference type="GO" id="GO:0042026">
    <property type="term" value="P:protein refolding"/>
    <property type="evidence" value="ECO:0007669"/>
    <property type="project" value="UniProtKB-ARBA"/>
</dbReference>
<comment type="similarity">
    <text evidence="3 10">Belongs to the FKBP-type PPIase family.</text>
</comment>
<evidence type="ECO:0000313" key="12">
    <source>
        <dbReference type="EMBL" id="SFM61043.1"/>
    </source>
</evidence>
<reference evidence="12 13" key="1">
    <citation type="submission" date="2016-10" db="EMBL/GenBank/DDBJ databases">
        <authorList>
            <person name="de Groot N.N."/>
        </authorList>
    </citation>
    <scope>NUCLEOTIDE SEQUENCE [LARGE SCALE GENOMIC DNA]</scope>
    <source>
        <strain evidence="12 13">DSM 9990</strain>
    </source>
</reference>
<dbReference type="Pfam" id="PF00254">
    <property type="entry name" value="FKBP_C"/>
    <property type="match status" value="1"/>
</dbReference>
<keyword evidence="13" id="KW-1185">Reference proteome</keyword>